<dbReference type="GO" id="GO:0032259">
    <property type="term" value="P:methylation"/>
    <property type="evidence" value="ECO:0007669"/>
    <property type="project" value="UniProtKB-KW"/>
</dbReference>
<name>A0A8J2RTU1_9CRUS</name>
<comment type="similarity">
    <text evidence="1 4">Belongs to the methyltransferase superfamily. METL family.</text>
</comment>
<accession>A0A8J2RTU1</accession>
<dbReference type="InterPro" id="IPR013217">
    <property type="entry name" value="Methyltransf_12"/>
</dbReference>
<comment type="caution">
    <text evidence="7">The sequence shown here is derived from an EMBL/GenBank/DDBJ whole genome shotgun (WGS) entry which is preliminary data.</text>
</comment>
<evidence type="ECO:0000256" key="5">
    <source>
        <dbReference type="SAM" id="MobiDB-lite"/>
    </source>
</evidence>
<dbReference type="PIRSF" id="PIRSF037755">
    <property type="entry name" value="Mettl2_prd"/>
    <property type="match status" value="1"/>
</dbReference>
<dbReference type="SUPFAM" id="SSF53335">
    <property type="entry name" value="S-adenosyl-L-methionine-dependent methyltransferases"/>
    <property type="match status" value="1"/>
</dbReference>
<dbReference type="EMBL" id="CAKKLH010000283">
    <property type="protein sequence ID" value="CAH0108353.1"/>
    <property type="molecule type" value="Genomic_DNA"/>
</dbReference>
<protein>
    <recommendedName>
        <fullName evidence="4">tRNA N(3)-methylcytidine methyltransferase</fullName>
        <ecNumber evidence="4">2.1.1.-</ecNumber>
    </recommendedName>
</protein>
<evidence type="ECO:0000259" key="6">
    <source>
        <dbReference type="Pfam" id="PF08242"/>
    </source>
</evidence>
<evidence type="ECO:0000256" key="1">
    <source>
        <dbReference type="ARBA" id="ARBA00009725"/>
    </source>
</evidence>
<dbReference type="OrthoDB" id="417697at2759"/>
<evidence type="ECO:0000256" key="4">
    <source>
        <dbReference type="PIRNR" id="PIRNR037755"/>
    </source>
</evidence>
<evidence type="ECO:0000256" key="3">
    <source>
        <dbReference type="ARBA" id="ARBA00022679"/>
    </source>
</evidence>
<organism evidence="7 8">
    <name type="scientific">Daphnia galeata</name>
    <dbReference type="NCBI Taxonomy" id="27404"/>
    <lineage>
        <taxon>Eukaryota</taxon>
        <taxon>Metazoa</taxon>
        <taxon>Ecdysozoa</taxon>
        <taxon>Arthropoda</taxon>
        <taxon>Crustacea</taxon>
        <taxon>Branchiopoda</taxon>
        <taxon>Diplostraca</taxon>
        <taxon>Cladocera</taxon>
        <taxon>Anomopoda</taxon>
        <taxon>Daphniidae</taxon>
        <taxon>Daphnia</taxon>
    </lineage>
</organism>
<reference evidence="7" key="1">
    <citation type="submission" date="2021-11" db="EMBL/GenBank/DDBJ databases">
        <authorList>
            <person name="Schell T."/>
        </authorList>
    </citation>
    <scope>NUCLEOTIDE SEQUENCE</scope>
    <source>
        <strain evidence="7">M5</strain>
    </source>
</reference>
<dbReference type="PANTHER" id="PTHR22809">
    <property type="entry name" value="METHYLTRANSFERASE-RELATED"/>
    <property type="match status" value="1"/>
</dbReference>
<keyword evidence="8" id="KW-1185">Reference proteome</keyword>
<keyword evidence="2 4" id="KW-0489">Methyltransferase</keyword>
<dbReference type="InterPro" id="IPR029063">
    <property type="entry name" value="SAM-dependent_MTases_sf"/>
</dbReference>
<dbReference type="AlphaFoldDB" id="A0A8J2RTU1"/>
<dbReference type="FunFam" id="3.40.50.150:FF:000145">
    <property type="entry name" value="Methyltransferase-like protein"/>
    <property type="match status" value="1"/>
</dbReference>
<dbReference type="Gene3D" id="3.40.50.150">
    <property type="entry name" value="Vaccinia Virus protein VP39"/>
    <property type="match status" value="1"/>
</dbReference>
<evidence type="ECO:0000313" key="7">
    <source>
        <dbReference type="EMBL" id="CAH0108353.1"/>
    </source>
</evidence>
<dbReference type="EC" id="2.1.1.-" evidence="4"/>
<feature type="region of interest" description="Disordered" evidence="5">
    <location>
        <begin position="1"/>
        <end position="20"/>
    </location>
</feature>
<gene>
    <name evidence="7" type="ORF">DGAL_LOCUS11729</name>
</gene>
<proteinExistence type="inferred from homology"/>
<dbReference type="Pfam" id="PF08242">
    <property type="entry name" value="Methyltransf_12"/>
    <property type="match status" value="1"/>
</dbReference>
<keyword evidence="3 4" id="KW-0808">Transferase</keyword>
<dbReference type="CDD" id="cd02440">
    <property type="entry name" value="AdoMet_MTases"/>
    <property type="match status" value="1"/>
</dbReference>
<evidence type="ECO:0000313" key="8">
    <source>
        <dbReference type="Proteomes" id="UP000789390"/>
    </source>
</evidence>
<dbReference type="InterPro" id="IPR026113">
    <property type="entry name" value="METTL2/6/8-like"/>
</dbReference>
<dbReference type="Proteomes" id="UP000789390">
    <property type="component" value="Unassembled WGS sequence"/>
</dbReference>
<evidence type="ECO:0000256" key="2">
    <source>
        <dbReference type="ARBA" id="ARBA00022603"/>
    </source>
</evidence>
<sequence length="356" mass="41746">MEESLDNSESKRPQFGTRHLSDPQNVFQHNACWFSRLHFCYDHTKFRKKPSIEENGDGRILKNQDDLWQHNAWDNVVWGDEQMREAEAKLKLNSSSFMEEEAALKYEKEASQFWDRFYSTHENKFFKDRHWLFTELPELSEEQQTENPSEKEINTAGFPCQAAGFRILEVGCGTGSTVFPLLEANTLKKSFVYCCDFSPKAVELVKNNPEYDSSKCHAFICDLSEDNIKFPFPENSLDVILVIFVLSAISPEKFNSTIKQLSRQLKPGGRIFFRDYGRYDMAELRFKPGKCISDHFFVRGDGTRVYFFSQDELRKLFEDCGLVEEQNVIDRRLLVNRGKQITMYRVWIQCKYRKPA</sequence>
<dbReference type="GO" id="GO:0052735">
    <property type="term" value="F:tRNA (cytidine-3-)-methyltransferase activity"/>
    <property type="evidence" value="ECO:0007669"/>
    <property type="project" value="TreeGrafter"/>
</dbReference>
<dbReference type="PANTHER" id="PTHR22809:SF11">
    <property type="entry name" value="TRNA N(3)-METHYLCYTIDINE METHYLTRANSFERASE METTL2"/>
    <property type="match status" value="1"/>
</dbReference>
<feature type="domain" description="Methyltransferase type 12" evidence="6">
    <location>
        <begin position="168"/>
        <end position="271"/>
    </location>
</feature>
<comment type="function">
    <text evidence="4">S-adenosyl-L-methionine-dependent methyltransferase.</text>
</comment>